<evidence type="ECO:0000313" key="3">
    <source>
        <dbReference type="EMBL" id="KAJ8441062.1"/>
    </source>
</evidence>
<feature type="domain" description="CRAL-TRIO" evidence="1">
    <location>
        <begin position="12"/>
        <end position="164"/>
    </location>
</feature>
<sequence>MTLCASMEQYHSLEKLHIFKIKGRDKGGRLILTILAKFFPAHTVSVETVTKYLQDNIYPRLEKEGPFSVLYVHTHVQRAQNFPGISSLRCIYDHMPSSVKNNLQSIYFVHPDLHSRLLLATVGRLFFSGGWYAKVKYVSRVDYLWEHVRRNETELPEYVYDHDQDLEYCPMMDYGLESDHPRVYGAPSIDSPVATYSMRCIS</sequence>
<dbReference type="SMART" id="SM00516">
    <property type="entry name" value="SEC14"/>
    <property type="match status" value="1"/>
</dbReference>
<accession>A0A9Q1KDZ1</accession>
<organism evidence="3 4">
    <name type="scientific">Carnegiea gigantea</name>
    <dbReference type="NCBI Taxonomy" id="171969"/>
    <lineage>
        <taxon>Eukaryota</taxon>
        <taxon>Viridiplantae</taxon>
        <taxon>Streptophyta</taxon>
        <taxon>Embryophyta</taxon>
        <taxon>Tracheophyta</taxon>
        <taxon>Spermatophyta</taxon>
        <taxon>Magnoliopsida</taxon>
        <taxon>eudicotyledons</taxon>
        <taxon>Gunneridae</taxon>
        <taxon>Pentapetalae</taxon>
        <taxon>Caryophyllales</taxon>
        <taxon>Cactineae</taxon>
        <taxon>Cactaceae</taxon>
        <taxon>Cactoideae</taxon>
        <taxon>Echinocereeae</taxon>
        <taxon>Carnegiea</taxon>
    </lineage>
</organism>
<gene>
    <name evidence="2" type="ORF">Cgig2_014276</name>
    <name evidence="3" type="ORF">Cgig2_020353</name>
</gene>
<dbReference type="EMBL" id="JAKOGI010002342">
    <property type="protein sequence ID" value="KAJ8422211.1"/>
    <property type="molecule type" value="Genomic_DNA"/>
</dbReference>
<dbReference type="InterPro" id="IPR036865">
    <property type="entry name" value="CRAL-TRIO_dom_sf"/>
</dbReference>
<dbReference type="Pfam" id="PF13716">
    <property type="entry name" value="CRAL_TRIO_2"/>
    <property type="match status" value="1"/>
</dbReference>
<evidence type="ECO:0000313" key="2">
    <source>
        <dbReference type="EMBL" id="KAJ8422211.1"/>
    </source>
</evidence>
<dbReference type="PANTHER" id="PTHR48411:SF1">
    <property type="entry name" value="OS01G0948300 PROTEIN"/>
    <property type="match status" value="1"/>
</dbReference>
<name>A0A9Q1KDZ1_9CARY</name>
<protein>
    <recommendedName>
        <fullName evidence="1">CRAL-TRIO domain-containing protein</fullName>
    </recommendedName>
</protein>
<dbReference type="EMBL" id="JAKOGI010000177">
    <property type="protein sequence ID" value="KAJ8441062.1"/>
    <property type="molecule type" value="Genomic_DNA"/>
</dbReference>
<dbReference type="Proteomes" id="UP001153076">
    <property type="component" value="Unassembled WGS sequence"/>
</dbReference>
<reference evidence="3" key="1">
    <citation type="submission" date="2022-04" db="EMBL/GenBank/DDBJ databases">
        <title>Carnegiea gigantea Genome sequencing and assembly v2.</title>
        <authorList>
            <person name="Copetti D."/>
            <person name="Sanderson M.J."/>
            <person name="Burquez A."/>
            <person name="Wojciechowski M.F."/>
        </authorList>
    </citation>
    <scope>NUCLEOTIDE SEQUENCE</scope>
    <source>
        <strain evidence="3">SGP5-SGP5p</strain>
        <tissue evidence="3">Aerial part</tissue>
    </source>
</reference>
<dbReference type="OrthoDB" id="365077at2759"/>
<dbReference type="PANTHER" id="PTHR48411">
    <property type="entry name" value="OS01G0948300 PROTEIN"/>
    <property type="match status" value="1"/>
</dbReference>
<comment type="caution">
    <text evidence="3">The sequence shown here is derived from an EMBL/GenBank/DDBJ whole genome shotgun (WGS) entry which is preliminary data.</text>
</comment>
<keyword evidence="4" id="KW-1185">Reference proteome</keyword>
<dbReference type="AlphaFoldDB" id="A0A9Q1KDZ1"/>
<dbReference type="Gene3D" id="3.40.525.10">
    <property type="entry name" value="CRAL-TRIO lipid binding domain"/>
    <property type="match status" value="1"/>
</dbReference>
<dbReference type="InterPro" id="IPR001251">
    <property type="entry name" value="CRAL-TRIO_dom"/>
</dbReference>
<evidence type="ECO:0000313" key="4">
    <source>
        <dbReference type="Proteomes" id="UP001153076"/>
    </source>
</evidence>
<evidence type="ECO:0000259" key="1">
    <source>
        <dbReference type="SMART" id="SM00516"/>
    </source>
</evidence>
<proteinExistence type="predicted"/>